<feature type="compositionally biased region" description="Basic and acidic residues" evidence="1">
    <location>
        <begin position="341"/>
        <end position="351"/>
    </location>
</feature>
<evidence type="ECO:0000256" key="1">
    <source>
        <dbReference type="SAM" id="MobiDB-lite"/>
    </source>
</evidence>
<proteinExistence type="predicted"/>
<evidence type="ECO:0000313" key="3">
    <source>
        <dbReference type="Proteomes" id="UP001219525"/>
    </source>
</evidence>
<dbReference type="AlphaFoldDB" id="A0AAD6VSE6"/>
<gene>
    <name evidence="2" type="ORF">GGX14DRAFT_353479</name>
</gene>
<reference evidence="2" key="1">
    <citation type="submission" date="2023-03" db="EMBL/GenBank/DDBJ databases">
        <title>Massive genome expansion in bonnet fungi (Mycena s.s.) driven by repeated elements and novel gene families across ecological guilds.</title>
        <authorList>
            <consortium name="Lawrence Berkeley National Laboratory"/>
            <person name="Harder C.B."/>
            <person name="Miyauchi S."/>
            <person name="Viragh M."/>
            <person name="Kuo A."/>
            <person name="Thoen E."/>
            <person name="Andreopoulos B."/>
            <person name="Lu D."/>
            <person name="Skrede I."/>
            <person name="Drula E."/>
            <person name="Henrissat B."/>
            <person name="Morin E."/>
            <person name="Kohler A."/>
            <person name="Barry K."/>
            <person name="LaButti K."/>
            <person name="Morin E."/>
            <person name="Salamov A."/>
            <person name="Lipzen A."/>
            <person name="Mereny Z."/>
            <person name="Hegedus B."/>
            <person name="Baldrian P."/>
            <person name="Stursova M."/>
            <person name="Weitz H."/>
            <person name="Taylor A."/>
            <person name="Grigoriev I.V."/>
            <person name="Nagy L.G."/>
            <person name="Martin F."/>
            <person name="Kauserud H."/>
        </authorList>
    </citation>
    <scope>NUCLEOTIDE SEQUENCE</scope>
    <source>
        <strain evidence="2">9144</strain>
    </source>
</reference>
<dbReference type="Proteomes" id="UP001219525">
    <property type="component" value="Unassembled WGS sequence"/>
</dbReference>
<keyword evidence="3" id="KW-1185">Reference proteome</keyword>
<feature type="region of interest" description="Disordered" evidence="1">
    <location>
        <begin position="341"/>
        <end position="363"/>
    </location>
</feature>
<sequence length="387" mass="43160">MHISDHVIELHSQPSQQQSSLDEVWSRVEIYCKELLRQKRGFPLYVPGPQINLPEDYRRCGIEIGDVGRVTPEGIFDFFFNIYLPANHPINANGVPDDFCPLPHYASKNVLKVEYENGDYVSSPSVFNSEPVTSTQYFHPAFREFPGADFRFKCTGTTGAVLALPHGARVEKLENLEAIRRYAAENAHSWYRYVNGPDRGRGLENGTLCLVTGFEKTSSWGMASFQHGLPQAQEGFQLCFGPTAGADSGYKYRWRGGTPARHKHADPPLTEGALLNQTTFIHAFTISLGEGPWARLLGDIRIHQLVQYPGHSTKPGFVPYSSQGSWLLGFFGGGAVAGGRTHADRNNDHENVSMSEAAPTSKVRPLHMPMPHFKVLTTSFRLFTHLE</sequence>
<name>A0AAD6VSE6_9AGAR</name>
<accession>A0AAD6VSE6</accession>
<comment type="caution">
    <text evidence="2">The sequence shown here is derived from an EMBL/GenBank/DDBJ whole genome shotgun (WGS) entry which is preliminary data.</text>
</comment>
<protein>
    <submittedName>
        <fullName evidence="2">Uncharacterized protein</fullName>
    </submittedName>
</protein>
<dbReference type="EMBL" id="JARJCW010000008">
    <property type="protein sequence ID" value="KAJ7221423.1"/>
    <property type="molecule type" value="Genomic_DNA"/>
</dbReference>
<organism evidence="2 3">
    <name type="scientific">Mycena pura</name>
    <dbReference type="NCBI Taxonomy" id="153505"/>
    <lineage>
        <taxon>Eukaryota</taxon>
        <taxon>Fungi</taxon>
        <taxon>Dikarya</taxon>
        <taxon>Basidiomycota</taxon>
        <taxon>Agaricomycotina</taxon>
        <taxon>Agaricomycetes</taxon>
        <taxon>Agaricomycetidae</taxon>
        <taxon>Agaricales</taxon>
        <taxon>Marasmiineae</taxon>
        <taxon>Mycenaceae</taxon>
        <taxon>Mycena</taxon>
    </lineage>
</organism>
<evidence type="ECO:0000313" key="2">
    <source>
        <dbReference type="EMBL" id="KAJ7221423.1"/>
    </source>
</evidence>